<protein>
    <recommendedName>
        <fullName evidence="4">Outer membrane protein beta-barrel domain-containing protein</fullName>
    </recommendedName>
</protein>
<evidence type="ECO:0008006" key="4">
    <source>
        <dbReference type="Google" id="ProtNLM"/>
    </source>
</evidence>
<evidence type="ECO:0000313" key="3">
    <source>
        <dbReference type="Proteomes" id="UP001156682"/>
    </source>
</evidence>
<dbReference type="RefSeq" id="WP_027852039.1">
    <property type="nucleotide sequence ID" value="NZ_BSOR01000015.1"/>
</dbReference>
<gene>
    <name evidence="2" type="ORF">GCM10007878_08210</name>
</gene>
<keyword evidence="1" id="KW-0732">Signal</keyword>
<sequence>MIKRVLLTAIFFVVALPVTSHADLIIGANISKSLSADLDLENDWDSISLDLDTSTTSFYIGTKNNKNNRFLVTFDNMKVDVGNYSSKATGFRLDWQFVYTEEKVKPYWGLGFGVYSLKEAPLVPDEKQSGVSFQAMGGAKIDLTENLELDLQLQFQGIVWQDVEEYICNYTYYSSYCYTETTSMSSSIISAGVGLAYKF</sequence>
<evidence type="ECO:0000313" key="2">
    <source>
        <dbReference type="EMBL" id="GLR63386.1"/>
    </source>
</evidence>
<name>A0ABQ5ZVB6_9GAMM</name>
<dbReference type="Gene3D" id="2.40.160.20">
    <property type="match status" value="1"/>
</dbReference>
<keyword evidence="3" id="KW-1185">Reference proteome</keyword>
<proteinExistence type="predicted"/>
<organism evidence="2 3">
    <name type="scientific">Marinospirillum insulare</name>
    <dbReference type="NCBI Taxonomy" id="217169"/>
    <lineage>
        <taxon>Bacteria</taxon>
        <taxon>Pseudomonadati</taxon>
        <taxon>Pseudomonadota</taxon>
        <taxon>Gammaproteobacteria</taxon>
        <taxon>Oceanospirillales</taxon>
        <taxon>Oceanospirillaceae</taxon>
        <taxon>Marinospirillum</taxon>
    </lineage>
</organism>
<dbReference type="SUPFAM" id="SSF56925">
    <property type="entry name" value="OMPA-like"/>
    <property type="match status" value="1"/>
</dbReference>
<feature type="signal peptide" evidence="1">
    <location>
        <begin position="1"/>
        <end position="22"/>
    </location>
</feature>
<feature type="chain" id="PRO_5045277388" description="Outer membrane protein beta-barrel domain-containing protein" evidence="1">
    <location>
        <begin position="23"/>
        <end position="199"/>
    </location>
</feature>
<dbReference type="InterPro" id="IPR011250">
    <property type="entry name" value="OMP/PagP_B-barrel"/>
</dbReference>
<dbReference type="Proteomes" id="UP001156682">
    <property type="component" value="Unassembled WGS sequence"/>
</dbReference>
<evidence type="ECO:0000256" key="1">
    <source>
        <dbReference type="SAM" id="SignalP"/>
    </source>
</evidence>
<accession>A0ABQ5ZVB6</accession>
<comment type="caution">
    <text evidence="2">The sequence shown here is derived from an EMBL/GenBank/DDBJ whole genome shotgun (WGS) entry which is preliminary data.</text>
</comment>
<dbReference type="EMBL" id="BSOR01000015">
    <property type="protein sequence ID" value="GLR63386.1"/>
    <property type="molecule type" value="Genomic_DNA"/>
</dbReference>
<reference evidence="3" key="1">
    <citation type="journal article" date="2019" name="Int. J. Syst. Evol. Microbiol.">
        <title>The Global Catalogue of Microorganisms (GCM) 10K type strain sequencing project: providing services to taxonomists for standard genome sequencing and annotation.</title>
        <authorList>
            <consortium name="The Broad Institute Genomics Platform"/>
            <consortium name="The Broad Institute Genome Sequencing Center for Infectious Disease"/>
            <person name="Wu L."/>
            <person name="Ma J."/>
        </authorList>
    </citation>
    <scope>NUCLEOTIDE SEQUENCE [LARGE SCALE GENOMIC DNA]</scope>
    <source>
        <strain evidence="3">NBRC 100033</strain>
    </source>
</reference>